<dbReference type="Gene3D" id="1.10.8.20">
    <property type="entry name" value="N-terminal domain of phosphatidylinositol transfer protein sec14p"/>
    <property type="match status" value="1"/>
</dbReference>
<dbReference type="Gene3D" id="3.40.525.10">
    <property type="entry name" value="CRAL-TRIO lipid binding domain"/>
    <property type="match status" value="1"/>
</dbReference>
<dbReference type="GO" id="GO:1902936">
    <property type="term" value="F:phosphatidylinositol bisphosphate binding"/>
    <property type="evidence" value="ECO:0007669"/>
    <property type="project" value="TreeGrafter"/>
</dbReference>
<evidence type="ECO:0000259" key="1">
    <source>
        <dbReference type="PROSITE" id="PS50191"/>
    </source>
</evidence>
<dbReference type="PRINTS" id="PR00180">
    <property type="entry name" value="CRETINALDHBP"/>
</dbReference>
<name>A0AAD9MZD7_9ANNE</name>
<gene>
    <name evidence="2" type="ORF">LSH36_455g07052</name>
</gene>
<evidence type="ECO:0000313" key="2">
    <source>
        <dbReference type="EMBL" id="KAK2149336.1"/>
    </source>
</evidence>
<dbReference type="GO" id="GO:0016020">
    <property type="term" value="C:membrane"/>
    <property type="evidence" value="ECO:0007669"/>
    <property type="project" value="TreeGrafter"/>
</dbReference>
<dbReference type="EMBL" id="JAODUP010000456">
    <property type="protein sequence ID" value="KAK2149336.1"/>
    <property type="molecule type" value="Genomic_DNA"/>
</dbReference>
<dbReference type="PROSITE" id="PS50191">
    <property type="entry name" value="CRAL_TRIO"/>
    <property type="match status" value="1"/>
</dbReference>
<reference evidence="2" key="1">
    <citation type="journal article" date="2023" name="Mol. Biol. Evol.">
        <title>Third-Generation Sequencing Reveals the Adaptive Role of the Epigenome in Three Deep-Sea Polychaetes.</title>
        <authorList>
            <person name="Perez M."/>
            <person name="Aroh O."/>
            <person name="Sun Y."/>
            <person name="Lan Y."/>
            <person name="Juniper S.K."/>
            <person name="Young C.R."/>
            <person name="Angers B."/>
            <person name="Qian P.Y."/>
        </authorList>
    </citation>
    <scope>NUCLEOTIDE SEQUENCE</scope>
    <source>
        <strain evidence="2">P08H-3</strain>
    </source>
</reference>
<organism evidence="2 3">
    <name type="scientific">Paralvinella palmiformis</name>
    <dbReference type="NCBI Taxonomy" id="53620"/>
    <lineage>
        <taxon>Eukaryota</taxon>
        <taxon>Metazoa</taxon>
        <taxon>Spiralia</taxon>
        <taxon>Lophotrochozoa</taxon>
        <taxon>Annelida</taxon>
        <taxon>Polychaeta</taxon>
        <taxon>Sedentaria</taxon>
        <taxon>Canalipalpata</taxon>
        <taxon>Terebellida</taxon>
        <taxon>Terebelliformia</taxon>
        <taxon>Alvinellidae</taxon>
        <taxon>Paralvinella</taxon>
    </lineage>
</organism>
<comment type="caution">
    <text evidence="2">The sequence shown here is derived from an EMBL/GenBank/DDBJ whole genome shotgun (WGS) entry which is preliminary data.</text>
</comment>
<keyword evidence="3" id="KW-1185">Reference proteome</keyword>
<feature type="domain" description="CRAL-TRIO" evidence="1">
    <location>
        <begin position="111"/>
        <end position="277"/>
    </location>
</feature>
<dbReference type="InterPro" id="IPR001251">
    <property type="entry name" value="CRAL-TRIO_dom"/>
</dbReference>
<dbReference type="PANTHER" id="PTHR10174">
    <property type="entry name" value="ALPHA-TOCOPHEROL TRANSFER PROTEIN-RELATED"/>
    <property type="match status" value="1"/>
</dbReference>
<evidence type="ECO:0000313" key="3">
    <source>
        <dbReference type="Proteomes" id="UP001208570"/>
    </source>
</evidence>
<dbReference type="InterPro" id="IPR036865">
    <property type="entry name" value="CRAL-TRIO_dom_sf"/>
</dbReference>
<dbReference type="SUPFAM" id="SSF46938">
    <property type="entry name" value="CRAL/TRIO N-terminal domain"/>
    <property type="match status" value="1"/>
</dbReference>
<dbReference type="CDD" id="cd00170">
    <property type="entry name" value="SEC14"/>
    <property type="match status" value="1"/>
</dbReference>
<accession>A0AAD9MZD7</accession>
<dbReference type="AlphaFoldDB" id="A0AAD9MZD7"/>
<dbReference type="SMART" id="SM00516">
    <property type="entry name" value="SEC14"/>
    <property type="match status" value="1"/>
</dbReference>
<dbReference type="SUPFAM" id="SSF52087">
    <property type="entry name" value="CRAL/TRIO domain"/>
    <property type="match status" value="1"/>
</dbReference>
<dbReference type="Proteomes" id="UP001208570">
    <property type="component" value="Unassembled WGS sequence"/>
</dbReference>
<proteinExistence type="predicted"/>
<dbReference type="Pfam" id="PF00650">
    <property type="entry name" value="CRAL_TRIO"/>
    <property type="match status" value="1"/>
</dbReference>
<sequence length="331" mass="38586">MSQDEDYVCTLDETTITKAIKELHEDPKDRLSSVNKFRDWILEQEHIKCRTAFYVPQIKGRISHELPDTAFLLLYLRGAKFSQLRARELLENTMRAMTELPRWFKTIDTREPGVLEYFKLGVSFPLPKRDPMNRKILIIRPGAISVKNQFYSFDNEMRSAYCEVRLISMDEVTQVYGYILIFDFSGFTAKHAKASWSSESFKKQSKVWQDCTPGRVKAFHVYNGGIFFEMMMTLAKPFMKKKFQQRFHVHDNLESLYKHIPKECLPHEYVPDDFTDHVGSVQEIIDSNVSLMTSDAFRQEIINSTKPEYGMDLTLKPSGPAAESFRKLTLD</sequence>
<dbReference type="PANTHER" id="PTHR10174:SF130">
    <property type="entry name" value="ALPHA-TOCOPHEROL TRANSFER PROTEIN-LIKE"/>
    <property type="match status" value="1"/>
</dbReference>
<dbReference type="InterPro" id="IPR036273">
    <property type="entry name" value="CRAL/TRIO_N_dom_sf"/>
</dbReference>
<protein>
    <recommendedName>
        <fullName evidence="1">CRAL-TRIO domain-containing protein</fullName>
    </recommendedName>
</protein>